<accession>A0AC58TH82</accession>
<protein>
    <submittedName>
        <fullName evidence="2">Uncharacterized protein LOC107791034</fullName>
    </submittedName>
</protein>
<gene>
    <name evidence="2" type="primary">LOC107791034</name>
</gene>
<proteinExistence type="predicted"/>
<reference evidence="2" key="2">
    <citation type="submission" date="2025-08" db="UniProtKB">
        <authorList>
            <consortium name="RefSeq"/>
        </authorList>
    </citation>
    <scope>IDENTIFICATION</scope>
    <source>
        <tissue evidence="2">Leaf</tissue>
    </source>
</reference>
<name>A0AC58TH82_TOBAC</name>
<evidence type="ECO:0000313" key="2">
    <source>
        <dbReference type="RefSeq" id="XP_075096585.1"/>
    </source>
</evidence>
<dbReference type="Proteomes" id="UP000790787">
    <property type="component" value="Chromosome 20"/>
</dbReference>
<keyword evidence="1" id="KW-1185">Reference proteome</keyword>
<sequence length="546" mass="63594">MAGQVYKDKATLKEVMENYAIAQRFEFRVDRSNAVSYALSCISEDCEWRFKASSINKSELFKVREFIDNHTYPLKDKVYEQRQSRNSLICGMIRPKLTNYKRKYTPKDIIDDVKSDLGVDISYMLAWRAKEKSMNFLRGEPTDSYKKLRGYFYTMDMTYLGSHIIMVKSPKSEFMYVYISLYAFIKGFDHCRPIVVVDGSHLKSYYTGTFVSASTLDGAAYCVIDSENDAAWTWFFEQFKIAYGDRENMCIVSDRNESIIKSVSRVYPNVPQFACIWHLWNNVYKKFKRSHAKLSEIYFSMAKAYTQAEFDSLMEKVEKVDIRVKEYLELAGYEKWARLYAPVNRGRTMTSNIAESINAALVSAMELPIYNFLKEVRKMFGRWNCSNRKEATQTYTTLGEKYQEMHTLNEVVPSTEYLHTVNDGGRNYTVCMLERKCVCGRFQVDELSCPHAWAVLKSKFLMPEEYCSNYYKSNTVVMTYDVHVYPLPDRYDWNIPAHVAEEVVLPPKWKTPLGKPKKKRNKPLSELLQPKSQHSCSICGQGGHNK</sequence>
<reference evidence="1" key="1">
    <citation type="journal article" date="2014" name="Nat. Commun.">
        <title>The tobacco genome sequence and its comparison with those of tomato and potato.</title>
        <authorList>
            <person name="Sierro N."/>
            <person name="Battey J.N."/>
            <person name="Ouadi S."/>
            <person name="Bakaher N."/>
            <person name="Bovet L."/>
            <person name="Willig A."/>
            <person name="Goepfert S."/>
            <person name="Peitsch M.C."/>
            <person name="Ivanov N.V."/>
        </authorList>
    </citation>
    <scope>NUCLEOTIDE SEQUENCE [LARGE SCALE GENOMIC DNA]</scope>
</reference>
<evidence type="ECO:0000313" key="1">
    <source>
        <dbReference type="Proteomes" id="UP000790787"/>
    </source>
</evidence>
<organism evidence="1 2">
    <name type="scientific">Nicotiana tabacum</name>
    <name type="common">Common tobacco</name>
    <dbReference type="NCBI Taxonomy" id="4097"/>
    <lineage>
        <taxon>Eukaryota</taxon>
        <taxon>Viridiplantae</taxon>
        <taxon>Streptophyta</taxon>
        <taxon>Embryophyta</taxon>
        <taxon>Tracheophyta</taxon>
        <taxon>Spermatophyta</taxon>
        <taxon>Magnoliopsida</taxon>
        <taxon>eudicotyledons</taxon>
        <taxon>Gunneridae</taxon>
        <taxon>Pentapetalae</taxon>
        <taxon>asterids</taxon>
        <taxon>lamiids</taxon>
        <taxon>Solanales</taxon>
        <taxon>Solanaceae</taxon>
        <taxon>Nicotianoideae</taxon>
        <taxon>Nicotianeae</taxon>
        <taxon>Nicotiana</taxon>
    </lineage>
</organism>
<dbReference type="RefSeq" id="XP_075096585.1">
    <property type="nucleotide sequence ID" value="XM_075240484.1"/>
</dbReference>